<reference evidence="2 3" key="1">
    <citation type="journal article" date="2015" name="Microbiome">
        <title>Genomic resolution of linkages in carbon, nitrogen, and sulfur cycling among widespread estuary sediment bacteria.</title>
        <authorList>
            <person name="Baker B.J."/>
            <person name="Lazar C.S."/>
            <person name="Teske A.P."/>
            <person name="Dick G.J."/>
        </authorList>
    </citation>
    <scope>NUCLEOTIDE SEQUENCE [LARGE SCALE GENOMIC DNA]</scope>
    <source>
        <strain evidence="2">DG_24</strain>
    </source>
</reference>
<dbReference type="PANTHER" id="PTHR35867">
    <property type="entry name" value="PROTEIN RSEC"/>
    <property type="match status" value="1"/>
</dbReference>
<evidence type="ECO:0008006" key="4">
    <source>
        <dbReference type="Google" id="ProtNLM"/>
    </source>
</evidence>
<dbReference type="Pfam" id="PF04246">
    <property type="entry name" value="RseC_MucC"/>
    <property type="match status" value="1"/>
</dbReference>
<name>A0A0S7WTS8_UNCT6</name>
<sequence length="148" mass="15263">MTERAVVQTAAGRMATLAIQGSEACTTCCARTACTMGADGSRVIEAFNPIGARAGDTVRISIGSGVVLLAAFVVFIVPIFGILIGYAVGVSVGGSQHTGVVGALVGLIVSFLVARWWDRRMLRSKRHVPTIIEIVSRADEVGSGMGAG</sequence>
<keyword evidence="1" id="KW-0812">Transmembrane</keyword>
<evidence type="ECO:0000313" key="2">
    <source>
        <dbReference type="EMBL" id="KPJ53621.1"/>
    </source>
</evidence>
<dbReference type="InterPro" id="IPR026268">
    <property type="entry name" value="RseC"/>
</dbReference>
<comment type="caution">
    <text evidence="2">The sequence shown here is derived from an EMBL/GenBank/DDBJ whole genome shotgun (WGS) entry which is preliminary data.</text>
</comment>
<dbReference type="AlphaFoldDB" id="A0A0S7WTS8"/>
<keyword evidence="1" id="KW-0472">Membrane</keyword>
<dbReference type="STRING" id="1703770.AMJ39_03685"/>
<dbReference type="PIRSF" id="PIRSF004923">
    <property type="entry name" value="RseC"/>
    <property type="match status" value="1"/>
</dbReference>
<accession>A0A0S7WTS8</accession>
<evidence type="ECO:0000313" key="3">
    <source>
        <dbReference type="Proteomes" id="UP000052008"/>
    </source>
</evidence>
<feature type="transmembrane region" description="Helical" evidence="1">
    <location>
        <begin position="100"/>
        <end position="117"/>
    </location>
</feature>
<dbReference type="InterPro" id="IPR007359">
    <property type="entry name" value="SigmaE_reg_RseC_MucC"/>
</dbReference>
<evidence type="ECO:0000256" key="1">
    <source>
        <dbReference type="SAM" id="Phobius"/>
    </source>
</evidence>
<organism evidence="2 3">
    <name type="scientific">candidate division TA06 bacterium DG_24</name>
    <dbReference type="NCBI Taxonomy" id="1703770"/>
    <lineage>
        <taxon>Bacteria</taxon>
        <taxon>Bacteria division TA06</taxon>
    </lineage>
</organism>
<protein>
    <recommendedName>
        <fullName evidence="4">Positive regulator of sigma E activity</fullName>
    </recommendedName>
</protein>
<dbReference type="Proteomes" id="UP000052008">
    <property type="component" value="Unassembled WGS sequence"/>
</dbReference>
<dbReference type="EMBL" id="LIZS01000015">
    <property type="protein sequence ID" value="KPJ53621.1"/>
    <property type="molecule type" value="Genomic_DNA"/>
</dbReference>
<proteinExistence type="predicted"/>
<gene>
    <name evidence="2" type="ORF">AMJ39_03685</name>
</gene>
<keyword evidence="1" id="KW-1133">Transmembrane helix</keyword>
<feature type="transmembrane region" description="Helical" evidence="1">
    <location>
        <begin position="66"/>
        <end position="88"/>
    </location>
</feature>
<dbReference type="PANTHER" id="PTHR35867:SF1">
    <property type="entry name" value="PROTEIN RSEC"/>
    <property type="match status" value="1"/>
</dbReference>